<feature type="region of interest" description="Disordered" evidence="1">
    <location>
        <begin position="113"/>
        <end position="174"/>
    </location>
</feature>
<protein>
    <submittedName>
        <fullName evidence="2">Uncharacterized protein</fullName>
    </submittedName>
</protein>
<name>A0A1B6DQP7_9HEMI</name>
<reference evidence="2" key="1">
    <citation type="submission" date="2015-12" db="EMBL/GenBank/DDBJ databases">
        <title>De novo transcriptome assembly of four potential Pierce s Disease insect vectors from Arizona vineyards.</title>
        <authorList>
            <person name="Tassone E.E."/>
        </authorList>
    </citation>
    <scope>NUCLEOTIDE SEQUENCE</scope>
</reference>
<sequence>MSLKIRKEEKNRPLVKRLRSSASIQPCQSSDNTSRTTRSAKNLNTRRSGQVVKDNNDKYNRTPTTVRRNPNGKANTRAWLRPIVEGSAADDTFPRKAVRLVRVDAALNVETTKTRGRRPRAVSIEERRRPKAARRPNAARRPRLVSIEERRRPNAARRPRLVSIEERRRPNAAR</sequence>
<feature type="non-terminal residue" evidence="2">
    <location>
        <position position="174"/>
    </location>
</feature>
<feature type="compositionally biased region" description="Basic residues" evidence="1">
    <location>
        <begin position="129"/>
        <end position="143"/>
    </location>
</feature>
<dbReference type="AlphaFoldDB" id="A0A1B6DQP7"/>
<feature type="compositionally biased region" description="Polar residues" evidence="1">
    <location>
        <begin position="61"/>
        <end position="73"/>
    </location>
</feature>
<evidence type="ECO:0000313" key="2">
    <source>
        <dbReference type="EMBL" id="JAS28005.1"/>
    </source>
</evidence>
<dbReference type="EMBL" id="GEDC01009293">
    <property type="protein sequence ID" value="JAS28005.1"/>
    <property type="molecule type" value="Transcribed_RNA"/>
</dbReference>
<gene>
    <name evidence="2" type="ORF">g.44756</name>
</gene>
<accession>A0A1B6DQP7</accession>
<feature type="compositionally biased region" description="Basic and acidic residues" evidence="1">
    <location>
        <begin position="163"/>
        <end position="174"/>
    </location>
</feature>
<organism evidence="2">
    <name type="scientific">Clastoptera arizonana</name>
    <name type="common">Arizona spittle bug</name>
    <dbReference type="NCBI Taxonomy" id="38151"/>
    <lineage>
        <taxon>Eukaryota</taxon>
        <taxon>Metazoa</taxon>
        <taxon>Ecdysozoa</taxon>
        <taxon>Arthropoda</taxon>
        <taxon>Hexapoda</taxon>
        <taxon>Insecta</taxon>
        <taxon>Pterygota</taxon>
        <taxon>Neoptera</taxon>
        <taxon>Paraneoptera</taxon>
        <taxon>Hemiptera</taxon>
        <taxon>Auchenorrhyncha</taxon>
        <taxon>Cercopoidea</taxon>
        <taxon>Clastopteridae</taxon>
        <taxon>Clastoptera</taxon>
    </lineage>
</organism>
<feature type="compositionally biased region" description="Polar residues" evidence="1">
    <location>
        <begin position="20"/>
        <end position="48"/>
    </location>
</feature>
<evidence type="ECO:0000256" key="1">
    <source>
        <dbReference type="SAM" id="MobiDB-lite"/>
    </source>
</evidence>
<feature type="region of interest" description="Disordered" evidence="1">
    <location>
        <begin position="1"/>
        <end position="73"/>
    </location>
</feature>
<proteinExistence type="predicted"/>
<feature type="compositionally biased region" description="Basic and acidic residues" evidence="1">
    <location>
        <begin position="1"/>
        <end position="12"/>
    </location>
</feature>